<gene>
    <name evidence="4" type="ORF">KEU06_22920</name>
</gene>
<dbReference type="InterPro" id="IPR058789">
    <property type="entry name" value="ApnL_C"/>
</dbReference>
<dbReference type="EMBL" id="JAGWCR010000014">
    <property type="protein sequence ID" value="MBS3651473.1"/>
    <property type="molecule type" value="Genomic_DNA"/>
</dbReference>
<evidence type="ECO:0000259" key="2">
    <source>
        <dbReference type="Pfam" id="PF25838"/>
    </source>
</evidence>
<sequence length="653" mass="72101">MGTEPSRAIRLYGTEQVDPPLRTLRAGPLTVEFDNGALRYVRVAGIEVLRGIAFLVRKENWGTFTPDVENLRFQEDADGFTVTYRATCGDASRRIVYDARIEGRADGSLSFVAEAEPLTDLLTNRTGFIVLHPIEGVAGQPVKVLHEDGREQVSQFPEKINPRCPFTDIRALSHEIAPGTWATCTMEGDAFEMEDQRNWSDASYKTYVRPLRRPWPYTLPKGVKFTQAVRLEINGPIPEGGKDQGNEPVVLELGEVIGKMPMIGIGVPAEEAAPALERPELIKRLVPRWLVCEIDLRRGHGRSELEKYRKLADLTGAEVTLEIITKGSMDPFGELQPLAHAVQEVGLAPQAVAVFPAQDMKSVQPDAPWPEMPTFEETYAAARRAFPGVKLGGGMAAYFTELNRKRPPADRLDYVSFTTCPNVHAADDISVMETLESVPHLIRSARAFMGEGVGYRIGPSQLGCRENPYGNSTAPNEHNGRVCLSRVDPRQRGLFTAAWTIGYIAACAEEGIDAVALGASTGPFGHIYRMADFEQPWYDEQNGSLVYPSYHVMSDLAASSGAELLAVRSCHGVKSIAVWKDGRVILWVANLQAQAKTIEFLSSDRPYNGRITMLSADQFERIVTNSDFVTSAMREWGGAIELHAYSVARFELS</sequence>
<evidence type="ECO:0000259" key="3">
    <source>
        <dbReference type="Pfam" id="PF25839"/>
    </source>
</evidence>
<proteinExistence type="predicted"/>
<dbReference type="Proteomes" id="UP000680348">
    <property type="component" value="Unassembled WGS sequence"/>
</dbReference>
<evidence type="ECO:0000259" key="1">
    <source>
        <dbReference type="Pfam" id="PF25837"/>
    </source>
</evidence>
<name>A0A942E5F3_9HYPH</name>
<protein>
    <submittedName>
        <fullName evidence="4">Uncharacterized protein</fullName>
    </submittedName>
</protein>
<accession>A0A942E5F3</accession>
<dbReference type="Pfam" id="PF25837">
    <property type="entry name" value="Apionate_lact_N"/>
    <property type="match status" value="1"/>
</dbReference>
<feature type="domain" description="D-apionate lactonase N-terminal" evidence="1">
    <location>
        <begin position="10"/>
        <end position="235"/>
    </location>
</feature>
<feature type="domain" description="D-apionate lactonase C-terminal" evidence="3">
    <location>
        <begin position="573"/>
        <end position="649"/>
    </location>
</feature>
<reference evidence="4" key="1">
    <citation type="submission" date="2021-04" db="EMBL/GenBank/DDBJ databases">
        <title>Pseudaminobacter soli sp. nov., isolated from paddy soil contaminated by heavy metals.</title>
        <authorList>
            <person name="Zhang K."/>
        </authorList>
    </citation>
    <scope>NUCLEOTIDE SEQUENCE</scope>
    <source>
        <strain evidence="4">19-2017</strain>
    </source>
</reference>
<evidence type="ECO:0000313" key="5">
    <source>
        <dbReference type="Proteomes" id="UP000680348"/>
    </source>
</evidence>
<dbReference type="InterPro" id="IPR058787">
    <property type="entry name" value="ApnL_M"/>
</dbReference>
<dbReference type="Pfam" id="PF25838">
    <property type="entry name" value="Apionate_lact_M"/>
    <property type="match status" value="1"/>
</dbReference>
<keyword evidence="5" id="KW-1185">Reference proteome</keyword>
<dbReference type="Pfam" id="PF25839">
    <property type="entry name" value="Apionate_lact_C"/>
    <property type="match status" value="1"/>
</dbReference>
<dbReference type="AlphaFoldDB" id="A0A942E5F3"/>
<comment type="caution">
    <text evidence="4">The sequence shown here is derived from an EMBL/GenBank/DDBJ whole genome shotgun (WGS) entry which is preliminary data.</text>
</comment>
<dbReference type="InterPro" id="IPR058788">
    <property type="entry name" value="ApnL_N"/>
</dbReference>
<organism evidence="4 5">
    <name type="scientific">Pseudaminobacter soli</name>
    <name type="common">ex Zhang et al. 2022</name>
    <dbReference type="NCBI Taxonomy" id="2831468"/>
    <lineage>
        <taxon>Bacteria</taxon>
        <taxon>Pseudomonadati</taxon>
        <taxon>Pseudomonadota</taxon>
        <taxon>Alphaproteobacteria</taxon>
        <taxon>Hyphomicrobiales</taxon>
        <taxon>Phyllobacteriaceae</taxon>
        <taxon>Pseudaminobacter</taxon>
    </lineage>
</organism>
<feature type="domain" description="D-apionate lactonase TIM barrel" evidence="2">
    <location>
        <begin position="263"/>
        <end position="561"/>
    </location>
</feature>
<evidence type="ECO:0000313" key="4">
    <source>
        <dbReference type="EMBL" id="MBS3651473.1"/>
    </source>
</evidence>